<organism evidence="3">
    <name type="scientific">marine sediment metagenome</name>
    <dbReference type="NCBI Taxonomy" id="412755"/>
    <lineage>
        <taxon>unclassified sequences</taxon>
        <taxon>metagenomes</taxon>
        <taxon>ecological metagenomes</taxon>
    </lineage>
</organism>
<name>A0A0F9LAR2_9ZZZZ</name>
<dbReference type="EMBL" id="LAZR01007568">
    <property type="protein sequence ID" value="KKM84431.1"/>
    <property type="molecule type" value="Genomic_DNA"/>
</dbReference>
<dbReference type="GO" id="GO:0008170">
    <property type="term" value="F:N-methyltransferase activity"/>
    <property type="evidence" value="ECO:0007669"/>
    <property type="project" value="InterPro"/>
</dbReference>
<evidence type="ECO:0000313" key="3">
    <source>
        <dbReference type="EMBL" id="KKM84431.1"/>
    </source>
</evidence>
<accession>A0A0F9LAR2</accession>
<gene>
    <name evidence="3" type="ORF">LCGC14_1299140</name>
</gene>
<dbReference type="PRINTS" id="PR00508">
    <property type="entry name" value="S21N4MTFRASE"/>
</dbReference>
<dbReference type="AlphaFoldDB" id="A0A0F9LAR2"/>
<proteinExistence type="predicted"/>
<dbReference type="InterPro" id="IPR002052">
    <property type="entry name" value="DNA_methylase_N6_adenine_CS"/>
</dbReference>
<sequence length="86" mass="9905">MKSYYQTKLGTLYNNDCFNVMKELEDNSIDLIVTDPPYGYSFMGKNWDKAVVGVEIWKECLRVLKPGAFAFIMSAPRQDVLSRMIV</sequence>
<dbReference type="Gene3D" id="3.40.50.150">
    <property type="entry name" value="Vaccinia Virus protein VP39"/>
    <property type="match status" value="1"/>
</dbReference>
<dbReference type="GO" id="GO:0003677">
    <property type="term" value="F:DNA binding"/>
    <property type="evidence" value="ECO:0007669"/>
    <property type="project" value="InterPro"/>
</dbReference>
<evidence type="ECO:0008006" key="4">
    <source>
        <dbReference type="Google" id="ProtNLM"/>
    </source>
</evidence>
<comment type="caution">
    <text evidence="3">The sequence shown here is derived from an EMBL/GenBank/DDBJ whole genome shotgun (WGS) entry which is preliminary data.</text>
</comment>
<dbReference type="GO" id="GO:0032259">
    <property type="term" value="P:methylation"/>
    <property type="evidence" value="ECO:0007669"/>
    <property type="project" value="UniProtKB-KW"/>
</dbReference>
<evidence type="ECO:0000256" key="2">
    <source>
        <dbReference type="ARBA" id="ARBA00022679"/>
    </source>
</evidence>
<keyword evidence="1" id="KW-0489">Methyltransferase</keyword>
<feature type="non-terminal residue" evidence="3">
    <location>
        <position position="86"/>
    </location>
</feature>
<dbReference type="InterPro" id="IPR029063">
    <property type="entry name" value="SAM-dependent_MTases_sf"/>
</dbReference>
<dbReference type="PROSITE" id="PS00092">
    <property type="entry name" value="N6_MTASE"/>
    <property type="match status" value="1"/>
</dbReference>
<protein>
    <recommendedName>
        <fullName evidence="4">DNA methylase N-4/N-6 domain-containing protein</fullName>
    </recommendedName>
</protein>
<keyword evidence="2" id="KW-0808">Transferase</keyword>
<dbReference type="SUPFAM" id="SSF53335">
    <property type="entry name" value="S-adenosyl-L-methionine-dependent methyltransferases"/>
    <property type="match status" value="1"/>
</dbReference>
<evidence type="ECO:0000256" key="1">
    <source>
        <dbReference type="ARBA" id="ARBA00022603"/>
    </source>
</evidence>
<reference evidence="3" key="1">
    <citation type="journal article" date="2015" name="Nature">
        <title>Complex archaea that bridge the gap between prokaryotes and eukaryotes.</title>
        <authorList>
            <person name="Spang A."/>
            <person name="Saw J.H."/>
            <person name="Jorgensen S.L."/>
            <person name="Zaremba-Niedzwiedzka K."/>
            <person name="Martijn J."/>
            <person name="Lind A.E."/>
            <person name="van Eijk R."/>
            <person name="Schleper C."/>
            <person name="Guy L."/>
            <person name="Ettema T.J."/>
        </authorList>
    </citation>
    <scope>NUCLEOTIDE SEQUENCE</scope>
</reference>
<dbReference type="InterPro" id="IPR001091">
    <property type="entry name" value="RM_Methyltransferase"/>
</dbReference>